<evidence type="ECO:0000313" key="1">
    <source>
        <dbReference type="EMBL" id="GFO20107.1"/>
    </source>
</evidence>
<dbReference type="Proteomes" id="UP000735302">
    <property type="component" value="Unassembled WGS sequence"/>
</dbReference>
<sequence length="113" mass="13205">MYGCKTCTPTSKSKRDLLFRQMLRLSWPAKKPNIEEIRDAETQRPLINIIHRRRAKFVGRVMRREGLEHLVTTGMLEGKRSRGRQRCTVLVGLSWVQTVRVTDKISATRNRNL</sequence>
<name>A0AAV4BLB5_9GAST</name>
<protein>
    <submittedName>
        <fullName evidence="1">Retrovirus-related pol polyprotein line-1</fullName>
    </submittedName>
</protein>
<dbReference type="EMBL" id="BLXT01005153">
    <property type="protein sequence ID" value="GFO20107.1"/>
    <property type="molecule type" value="Genomic_DNA"/>
</dbReference>
<proteinExistence type="predicted"/>
<evidence type="ECO:0000313" key="2">
    <source>
        <dbReference type="Proteomes" id="UP000735302"/>
    </source>
</evidence>
<dbReference type="AlphaFoldDB" id="A0AAV4BLB5"/>
<organism evidence="1 2">
    <name type="scientific">Plakobranchus ocellatus</name>
    <dbReference type="NCBI Taxonomy" id="259542"/>
    <lineage>
        <taxon>Eukaryota</taxon>
        <taxon>Metazoa</taxon>
        <taxon>Spiralia</taxon>
        <taxon>Lophotrochozoa</taxon>
        <taxon>Mollusca</taxon>
        <taxon>Gastropoda</taxon>
        <taxon>Heterobranchia</taxon>
        <taxon>Euthyneura</taxon>
        <taxon>Panpulmonata</taxon>
        <taxon>Sacoglossa</taxon>
        <taxon>Placobranchoidea</taxon>
        <taxon>Plakobranchidae</taxon>
        <taxon>Plakobranchus</taxon>
    </lineage>
</organism>
<comment type="caution">
    <text evidence="1">The sequence shown here is derived from an EMBL/GenBank/DDBJ whole genome shotgun (WGS) entry which is preliminary data.</text>
</comment>
<gene>
    <name evidence="1" type="ORF">PoB_004661200</name>
</gene>
<reference evidence="1 2" key="1">
    <citation type="journal article" date="2021" name="Elife">
        <title>Chloroplast acquisition without the gene transfer in kleptoplastic sea slugs, Plakobranchus ocellatus.</title>
        <authorList>
            <person name="Maeda T."/>
            <person name="Takahashi S."/>
            <person name="Yoshida T."/>
            <person name="Shimamura S."/>
            <person name="Takaki Y."/>
            <person name="Nagai Y."/>
            <person name="Toyoda A."/>
            <person name="Suzuki Y."/>
            <person name="Arimoto A."/>
            <person name="Ishii H."/>
            <person name="Satoh N."/>
            <person name="Nishiyama T."/>
            <person name="Hasebe M."/>
            <person name="Maruyama T."/>
            <person name="Minagawa J."/>
            <person name="Obokata J."/>
            <person name="Shigenobu S."/>
        </authorList>
    </citation>
    <scope>NUCLEOTIDE SEQUENCE [LARGE SCALE GENOMIC DNA]</scope>
</reference>
<keyword evidence="2" id="KW-1185">Reference proteome</keyword>
<accession>A0AAV4BLB5</accession>